<dbReference type="Pfam" id="PF24919">
    <property type="entry name" value="Mug62"/>
    <property type="match status" value="1"/>
</dbReference>
<feature type="region of interest" description="Disordered" evidence="1">
    <location>
        <begin position="1773"/>
        <end position="1831"/>
    </location>
</feature>
<feature type="region of interest" description="Disordered" evidence="1">
    <location>
        <begin position="1"/>
        <end position="29"/>
    </location>
</feature>
<evidence type="ECO:0000256" key="1">
    <source>
        <dbReference type="SAM" id="MobiDB-lite"/>
    </source>
</evidence>
<feature type="region of interest" description="Disordered" evidence="1">
    <location>
        <begin position="1853"/>
        <end position="1992"/>
    </location>
</feature>
<evidence type="ECO:0000313" key="4">
    <source>
        <dbReference type="Proteomes" id="UP000799778"/>
    </source>
</evidence>
<feature type="compositionally biased region" description="Low complexity" evidence="1">
    <location>
        <begin position="58"/>
        <end position="79"/>
    </location>
</feature>
<proteinExistence type="predicted"/>
<dbReference type="EMBL" id="ML978075">
    <property type="protein sequence ID" value="KAF2010818.1"/>
    <property type="molecule type" value="Genomic_DNA"/>
</dbReference>
<feature type="domain" description="DMAP1-binding" evidence="2">
    <location>
        <begin position="1"/>
        <end position="103"/>
    </location>
</feature>
<feature type="region of interest" description="Disordered" evidence="1">
    <location>
        <begin position="666"/>
        <end position="706"/>
    </location>
</feature>
<dbReference type="Gene3D" id="3.30.300.30">
    <property type="match status" value="1"/>
</dbReference>
<dbReference type="InterPro" id="IPR042099">
    <property type="entry name" value="ANL_N_sf"/>
</dbReference>
<reference evidence="3" key="1">
    <citation type="journal article" date="2020" name="Stud. Mycol.">
        <title>101 Dothideomycetes genomes: a test case for predicting lifestyles and emergence of pathogens.</title>
        <authorList>
            <person name="Haridas S."/>
            <person name="Albert R."/>
            <person name="Binder M."/>
            <person name="Bloem J."/>
            <person name="Labutti K."/>
            <person name="Salamov A."/>
            <person name="Andreopoulos B."/>
            <person name="Baker S."/>
            <person name="Barry K."/>
            <person name="Bills G."/>
            <person name="Bluhm B."/>
            <person name="Cannon C."/>
            <person name="Castanera R."/>
            <person name="Culley D."/>
            <person name="Daum C."/>
            <person name="Ezra D."/>
            <person name="Gonzalez J."/>
            <person name="Henrissat B."/>
            <person name="Kuo A."/>
            <person name="Liang C."/>
            <person name="Lipzen A."/>
            <person name="Lutzoni F."/>
            <person name="Magnuson J."/>
            <person name="Mondo S."/>
            <person name="Nolan M."/>
            <person name="Ohm R."/>
            <person name="Pangilinan J."/>
            <person name="Park H.-J."/>
            <person name="Ramirez L."/>
            <person name="Alfaro M."/>
            <person name="Sun H."/>
            <person name="Tritt A."/>
            <person name="Yoshinaga Y."/>
            <person name="Zwiers L.-H."/>
            <person name="Turgeon B."/>
            <person name="Goodwin S."/>
            <person name="Spatafora J."/>
            <person name="Crous P."/>
            <person name="Grigoriev I."/>
        </authorList>
    </citation>
    <scope>NUCLEOTIDE SEQUENCE</scope>
    <source>
        <strain evidence="3">CBS 175.79</strain>
    </source>
</reference>
<dbReference type="GO" id="GO:0005829">
    <property type="term" value="C:cytosol"/>
    <property type="evidence" value="ECO:0007669"/>
    <property type="project" value="TreeGrafter"/>
</dbReference>
<dbReference type="GeneID" id="54283559"/>
<feature type="compositionally biased region" description="Polar residues" evidence="1">
    <location>
        <begin position="134"/>
        <end position="144"/>
    </location>
</feature>
<dbReference type="PANTHER" id="PTHR22754">
    <property type="entry name" value="DISCO-INTERACTING PROTEIN 2 DIP2 -RELATED"/>
    <property type="match status" value="1"/>
</dbReference>
<accession>A0A6A5XCW3</accession>
<dbReference type="InterPro" id="IPR025110">
    <property type="entry name" value="AMP-bd_C"/>
</dbReference>
<sequence>MAESNPELQAKLHELENELEEGDITQKGYEKRRTVLLSQYLGPAQAEQLQGQLRLHSPSDSDGGSGSRTASLAALSTPAAPQPTELPTLDIQRAESPFGNPGQGDTRTPQEYIAYPPSQVGRFQERQLGIRTNSLQRQPSQASETFIPRPQTPEYAPYSRDGSMLGNFAFNPDTQPGYDGGYGSPGGEISRRSTMLENHQGYFSDFTGQQMQDHRDSYGGPNRYSSGDAFSPTVAIPPPMLSQTDLPAGMVETQLPLEPRDLPFNVYDPHNPNILMSKFDNIGAVLRHRGRVQPRQTAFWVLDSKGKETASISWEKVASRAEKVAKVIRDKSNLYRGDRVALVYRDTEIIEFVVALMGCFIAGVVAVPINSVDDYQKLILLLTTTQAHLALTTDNNLKAFHRDISQNRLKWPSGVEWWKTNEFGSYHPKKHDDTPALQVPEVAYIEFSRAPTGDLRGVVLSHRTIMHQMACISAMMSTVPTGNGPSDTFNSNLRDRSGNFINNHARSSPTEVILSYLDPRESAGMILAVLYSVYGGHTTVWLESKTVETPGLYAHLITKYKTSIMVADYPGLKRAVYNYQQDPMATRNFKKNSEPNFSSVKICLIDTLTVDCEFHEILGDRWLRPMRNPRASQLIAPMLCLPEHGGMIVSVRDWLGGEERMGCPLSMEEEEEEDADKDKNDPSALNGYTSLIGGGGTSKKTNQKKSRTELTEILLDKEALKLNEVVVIAMGEEARKRSNEPGTMRVGAFGYPIPDATLAVVDPETNLLCSPYSIGEIWVDSPSLSGGFWQLQKHTETIFHARPYRFVEGSPTPQLLELEFLRTGLLGCVVDGKIFVLGLYEDRIRQRVEWVEHGVFEAEHRYFFVQHLVVSIMKTVPKIYDCSAFDAHVNGEYLPIILIETQSASTAPTNPGGPPRQLDIPFLDSLSDRVMEVLYNEHHLRVYCVMITAPNTLPRVVKNGRREIGNMLCRKEFDNGSLPCVHVKFGVERAVQNLGLGDDPAGGIWSPLASMARGQYLLMQDKQYSGVDPREVVIDDRTSTPLNQFSNIHDLMQWRVSRQTEELSYCTIDGRGREGKGVNWKKFDIKVASVAMYLKNKVKVQAGDHLLLMYTHSEDFVYAVHACFCLGAVAIPMAPIDQNRLNEDAPALLHILSDFKIKAILVNAEVEHLLKLKQVSQHLKQSAVILKVNMPHTYNTSKPPKQSSGCRDHGLTMRPAWVQPGYPVLVWTYWTPDQRRIAVQLGHDTIMALCKVQKETCQMTSNRPVLGCVRSTIGLGFIHTCLMGIFLAAPTYLVSPVDFATNPNILFQTLSRYKIKDAYATSQMLDYAIAQGAGKTMGMHELKNLMIATDSRPRSDVFSRVRVHFSGASLDRTAINTVYSHVLNPMVASRSYMCIEPVELHLDMSALRRGLIMPVDVDTEPNALLIQDSGMVPVNTLISIVNPETNQLCLVGEYGEIWVQSEANAFSFYGSKERLDAERFNGRTVDGDPNVRYVRTGDLGFLHNVTRPIGPNGAPVDMQVLFVLGSIGDTFEVNGLNHFSTDIESSVERCHRNIVSGGCAVFQAGGLVVVVVEIFRRNFLASMVPVIVNAILNEHQLVIDIVAFVIKGDFHRSRLGEKQRGKILAGWVTRKMRTIAQYSIRDPNGTDNQITEVAEPAGRTSTFRNNTGPGSTKGSVRAGSTLGLSAQMQNLHVNTGSISGPGGVVAVQELPGAQSADYGPPAGVSEMPAQNYPDSIPELGATGLPREGDDTPTDMYGAAARREFPPHLTSVTGAGMHYSPVDQTGVFDDDASRNSGQPQQQYAQYTQQQQQYGAEGGVTSPLPSILRPGGGGIDDGMAAAAVGPPKPFVVANAAADDSTPQPGANHWSSYPPPSDQHHQQQQQQPTPYQNYNHAYDEESEYPSYGGYQGGGGGGYGGGYGGGGGGGLRVANRDSSDEGSSSRGEDNNNTNANNDSGGGRTSNDEWASDAIRSMNFATTGAPADPTTTSTTAK</sequence>
<dbReference type="SMART" id="SM01137">
    <property type="entry name" value="DMAP_binding"/>
    <property type="match status" value="1"/>
</dbReference>
<protein>
    <submittedName>
        <fullName evidence="3">Acetyl-CoA synthetase-like protein</fullName>
    </submittedName>
</protein>
<dbReference type="Pfam" id="PF23024">
    <property type="entry name" value="AMP-dom_DIP2-like"/>
    <property type="match status" value="1"/>
</dbReference>
<dbReference type="RefSeq" id="XP_033379157.1">
    <property type="nucleotide sequence ID" value="XM_033526162.1"/>
</dbReference>
<feature type="compositionally biased region" description="Low complexity" evidence="1">
    <location>
        <begin position="1937"/>
        <end position="1953"/>
    </location>
</feature>
<evidence type="ECO:0000259" key="2">
    <source>
        <dbReference type="PROSITE" id="PS51912"/>
    </source>
</evidence>
<dbReference type="InterPro" id="IPR056881">
    <property type="entry name" value="Mug62_dom"/>
</dbReference>
<feature type="compositionally biased region" description="Low complexity" evidence="1">
    <location>
        <begin position="1976"/>
        <end position="1992"/>
    </location>
</feature>
<dbReference type="PANTHER" id="PTHR22754:SF32">
    <property type="entry name" value="DISCO-INTERACTING PROTEIN 2"/>
    <property type="match status" value="1"/>
</dbReference>
<dbReference type="Pfam" id="PF06464">
    <property type="entry name" value="DMAP_binding"/>
    <property type="match status" value="1"/>
</dbReference>
<feature type="region of interest" description="Disordered" evidence="1">
    <location>
        <begin position="48"/>
        <end position="85"/>
    </location>
</feature>
<feature type="region of interest" description="Disordered" evidence="1">
    <location>
        <begin position="134"/>
        <end position="157"/>
    </location>
</feature>
<dbReference type="OrthoDB" id="69964at2759"/>
<organism evidence="3 4">
    <name type="scientific">Aaosphaeria arxii CBS 175.79</name>
    <dbReference type="NCBI Taxonomy" id="1450172"/>
    <lineage>
        <taxon>Eukaryota</taxon>
        <taxon>Fungi</taxon>
        <taxon>Dikarya</taxon>
        <taxon>Ascomycota</taxon>
        <taxon>Pezizomycotina</taxon>
        <taxon>Dothideomycetes</taxon>
        <taxon>Pleosporomycetidae</taxon>
        <taxon>Pleosporales</taxon>
        <taxon>Pleosporales incertae sedis</taxon>
        <taxon>Aaosphaeria</taxon>
    </lineage>
</organism>
<evidence type="ECO:0000313" key="3">
    <source>
        <dbReference type="EMBL" id="KAF2010818.1"/>
    </source>
</evidence>
<dbReference type="SUPFAM" id="SSF56801">
    <property type="entry name" value="Acetyl-CoA synthetase-like"/>
    <property type="match status" value="2"/>
</dbReference>
<gene>
    <name evidence="3" type="ORF">BU24DRAFT_413536</name>
</gene>
<dbReference type="InterPro" id="IPR000873">
    <property type="entry name" value="AMP-dep_synth/lig_dom"/>
</dbReference>
<keyword evidence="4" id="KW-1185">Reference proteome</keyword>
<dbReference type="PROSITE" id="PS51912">
    <property type="entry name" value="DMAP1_BIND"/>
    <property type="match status" value="1"/>
</dbReference>
<feature type="compositionally biased region" description="Low complexity" evidence="1">
    <location>
        <begin position="1879"/>
        <end position="1893"/>
    </location>
</feature>
<dbReference type="InterPro" id="IPR010506">
    <property type="entry name" value="DMAP1-bd"/>
</dbReference>
<name>A0A6A5XCW3_9PLEO</name>
<dbReference type="Gene3D" id="3.40.50.12780">
    <property type="entry name" value="N-terminal domain of ligase-like"/>
    <property type="match status" value="4"/>
</dbReference>
<dbReference type="Proteomes" id="UP000799778">
    <property type="component" value="Unassembled WGS sequence"/>
</dbReference>
<feature type="compositionally biased region" description="Gly residues" evidence="1">
    <location>
        <begin position="1906"/>
        <end position="1927"/>
    </location>
</feature>
<dbReference type="InterPro" id="IPR045851">
    <property type="entry name" value="AMP-bd_C_sf"/>
</dbReference>
<feature type="compositionally biased region" description="Low complexity" evidence="1">
    <location>
        <begin position="1797"/>
        <end position="1812"/>
    </location>
</feature>
<feature type="region of interest" description="Disordered" evidence="1">
    <location>
        <begin position="93"/>
        <end position="112"/>
    </location>
</feature>
<dbReference type="Pfam" id="PF00501">
    <property type="entry name" value="AMP-binding"/>
    <property type="match status" value="2"/>
</dbReference>